<comment type="caution">
    <text evidence="3">The sequence shown here is derived from an EMBL/GenBank/DDBJ whole genome shotgun (WGS) entry which is preliminary data.</text>
</comment>
<dbReference type="AlphaFoldDB" id="A0AAV5VWZ7"/>
<accession>A0AAV5VWZ7</accession>
<proteinExistence type="predicted"/>
<protein>
    <submittedName>
        <fullName evidence="3">Uncharacterized protein</fullName>
    </submittedName>
</protein>
<reference evidence="3" key="1">
    <citation type="submission" date="2023-10" db="EMBL/GenBank/DDBJ databases">
        <title>Genome assembly of Pristionchus species.</title>
        <authorList>
            <person name="Yoshida K."/>
            <person name="Sommer R.J."/>
        </authorList>
    </citation>
    <scope>NUCLEOTIDE SEQUENCE</scope>
    <source>
        <strain evidence="3">RS5133</strain>
    </source>
</reference>
<feature type="compositionally biased region" description="Low complexity" evidence="2">
    <location>
        <begin position="90"/>
        <end position="115"/>
    </location>
</feature>
<keyword evidence="4" id="KW-1185">Reference proteome</keyword>
<feature type="compositionally biased region" description="Low complexity" evidence="2">
    <location>
        <begin position="72"/>
        <end position="83"/>
    </location>
</feature>
<evidence type="ECO:0000256" key="2">
    <source>
        <dbReference type="SAM" id="MobiDB-lite"/>
    </source>
</evidence>
<keyword evidence="1" id="KW-0175">Coiled coil</keyword>
<feature type="region of interest" description="Disordered" evidence="2">
    <location>
        <begin position="1"/>
        <end position="122"/>
    </location>
</feature>
<name>A0AAV5VWZ7_9BILA</name>
<gene>
    <name evidence="3" type="ORF">PFISCL1PPCAC_15362</name>
</gene>
<feature type="coiled-coil region" evidence="1">
    <location>
        <begin position="134"/>
        <end position="168"/>
    </location>
</feature>
<feature type="compositionally biased region" description="Polar residues" evidence="2">
    <location>
        <begin position="206"/>
        <end position="219"/>
    </location>
</feature>
<feature type="region of interest" description="Disordered" evidence="2">
    <location>
        <begin position="204"/>
        <end position="223"/>
    </location>
</feature>
<organism evidence="3 4">
    <name type="scientific">Pristionchus fissidentatus</name>
    <dbReference type="NCBI Taxonomy" id="1538716"/>
    <lineage>
        <taxon>Eukaryota</taxon>
        <taxon>Metazoa</taxon>
        <taxon>Ecdysozoa</taxon>
        <taxon>Nematoda</taxon>
        <taxon>Chromadorea</taxon>
        <taxon>Rhabditida</taxon>
        <taxon>Rhabditina</taxon>
        <taxon>Diplogasteromorpha</taxon>
        <taxon>Diplogasteroidea</taxon>
        <taxon>Neodiplogasteridae</taxon>
        <taxon>Pristionchus</taxon>
    </lineage>
</organism>
<evidence type="ECO:0000313" key="4">
    <source>
        <dbReference type="Proteomes" id="UP001432322"/>
    </source>
</evidence>
<feature type="non-terminal residue" evidence="3">
    <location>
        <position position="1"/>
    </location>
</feature>
<evidence type="ECO:0000313" key="3">
    <source>
        <dbReference type="EMBL" id="GMT24065.1"/>
    </source>
</evidence>
<evidence type="ECO:0000256" key="1">
    <source>
        <dbReference type="SAM" id="Coils"/>
    </source>
</evidence>
<dbReference type="EMBL" id="BTSY01000004">
    <property type="protein sequence ID" value="GMT24065.1"/>
    <property type="molecule type" value="Genomic_DNA"/>
</dbReference>
<sequence length="366" mass="40307">PPPYKKSKMDSAAGDANDSFDDDDLILDGPSERFEEVMSQHVAPQSVSVLAHLPRPAPLPQRPDLSQSNRSTVPLPTRPTVTPGQSTMKTTPTSSRTRPSAFQSSRSAASTPTSSHGSQNMVSQGELIAVQFQLSNVQREKEQLGFMLAKATEEFNSQKKQMEMERQKELKKMQDRLKMAEGAAKSFQISQASQNKLESSMVGDDLNQSMNSLSGSSQRKTVRQAHSVPQFGAGNGFKSDIASTFTHNQTVKMEGEISFQDIPSQAFETPRMDILPILTRLPSPVQKVETADEKIQTEFHNEVVSDLRPSSLPIESSLSTVLSCLQPDEDLFSLLATLVRDPIDPDFLEIGENRFTPPSSQINQSQ</sequence>
<dbReference type="Proteomes" id="UP001432322">
    <property type="component" value="Unassembled WGS sequence"/>
</dbReference>